<feature type="repeat" description="ANK" evidence="3">
    <location>
        <begin position="676"/>
        <end position="708"/>
    </location>
</feature>
<dbReference type="SUPFAM" id="SSF56112">
    <property type="entry name" value="Protein kinase-like (PK-like)"/>
    <property type="match status" value="1"/>
</dbReference>
<sequence>MADSFSCCLVCPITFSLFRDPVIAEDGHTYERESIIEWIKHDSTSPLTREQISIAGLRPNHTVRNLASEFQKSLSKRHYKFKLGVDIKRLPNPFFQSAGKALFKAQWIGNPNGPDIALLKLFGARAEKEASFYEQLTRHPHVVYTYGLVEQPDAITSTHILLLQEMAPLGSLVNVLDDYVENHPNKPLSDKLLNHIFLQISDAMIFLSSKSVIHGDLACRNILVFHFDVDDPHRTLVKLTDFGISRGSSLYSKIDAVQTAIDTIPIRSSAPEVLENNFDNPLDVYSEKSDMFAMGVLMWETYSNGKTPWGEVAKEQVVRKKVIDGERLSRPANCKSDCQWNLILKCMSQDCDDRPTFAELATELKKFIDPDNKSNLKNSYPLVNKSKSLPFKQEEQEKLDETSRSSFVIQETKSISSDDHSEKTNPSGSSTGKYVKKACNFFEQKIIEHKQPLIGQRWKSTSKLTSLNVPKITDKASPREELIKYECRSKQNIRAFKGYKGGKNCLTELTIIKKEMNDLTVYDELYAIVCQGDLSNQLDARLKVLPDVDKALEHVYQRDNQQRTLLIVAALHGHELVARILLSHSSNVRNLVKITGNTYDIKGKRALLVTALWCACDRGHYKLAQTLIDVGQACIDDSSRNPLLIEAINNERLDTIQFLIENDHVDINETTEYEYRKYNSLMFAAALGQTQIVAYLVEKGAKVDYLGGVNSGTALGCAALHGHLEVVKILCSAGACPNIKNRHGETPMILAYKNGQFDVAEYLLDLTQNDLYIDELELIACSFIIPPRNNDNDPSPFVKMVNLMRKSFKIREARYCPKIIMKPVTAYNFETECQTLKEFDKIQDDHDRLFIEALLIRERILLPKKLKGLCEPLLMFGEKLIEKGDYESCIRLWEHTFYLYQLMNHETSLHRFVWIFCKMLATHVSISPQLFLQICRLTSEPSQKQNASHYIKNTVCLVTIAAKILDQEKLTKAERLSIYEWISDICREKRTTPYRQTLLHLSVNEQTHLDINYRASEIRQILSFPNLVTTQLLLTHGSRWINCDAVDILNGDTALHIVSQSNKPEALSIVKLLLNAGAHIDCRNKHNKTPFDSAKTIEMKNLLQRQQASVSLKCLCACYIVEKQINYEFIWRKDTKLNTFIYLHDCIAKQNITSLDSKE</sequence>
<dbReference type="SMART" id="SM00504">
    <property type="entry name" value="Ubox"/>
    <property type="match status" value="1"/>
</dbReference>
<organism evidence="7 8">
    <name type="scientific">Rotaria socialis</name>
    <dbReference type="NCBI Taxonomy" id="392032"/>
    <lineage>
        <taxon>Eukaryota</taxon>
        <taxon>Metazoa</taxon>
        <taxon>Spiralia</taxon>
        <taxon>Gnathifera</taxon>
        <taxon>Rotifera</taxon>
        <taxon>Eurotatoria</taxon>
        <taxon>Bdelloidea</taxon>
        <taxon>Philodinida</taxon>
        <taxon>Philodinidae</taxon>
        <taxon>Rotaria</taxon>
    </lineage>
</organism>
<dbReference type="InterPro" id="IPR003613">
    <property type="entry name" value="Ubox_domain"/>
</dbReference>
<evidence type="ECO:0000256" key="4">
    <source>
        <dbReference type="SAM" id="MobiDB-lite"/>
    </source>
</evidence>
<dbReference type="GO" id="GO:0004842">
    <property type="term" value="F:ubiquitin-protein transferase activity"/>
    <property type="evidence" value="ECO:0007669"/>
    <property type="project" value="InterPro"/>
</dbReference>
<dbReference type="Pfam" id="PF07714">
    <property type="entry name" value="PK_Tyr_Ser-Thr"/>
    <property type="match status" value="1"/>
</dbReference>
<dbReference type="InterPro" id="IPR013083">
    <property type="entry name" value="Znf_RING/FYVE/PHD"/>
</dbReference>
<dbReference type="PANTHER" id="PTHR24418">
    <property type="entry name" value="TYROSINE-PROTEIN KINASE"/>
    <property type="match status" value="1"/>
</dbReference>
<dbReference type="Gene3D" id="3.30.40.10">
    <property type="entry name" value="Zinc/RING finger domain, C3HC4 (zinc finger)"/>
    <property type="match status" value="1"/>
</dbReference>
<feature type="compositionally biased region" description="Basic and acidic residues" evidence="4">
    <location>
        <begin position="392"/>
        <end position="403"/>
    </location>
</feature>
<accession>A0A820EPU7</accession>
<name>A0A820EPU7_9BILA</name>
<dbReference type="Pfam" id="PF12796">
    <property type="entry name" value="Ank_2"/>
    <property type="match status" value="2"/>
</dbReference>
<dbReference type="GO" id="GO:0005524">
    <property type="term" value="F:ATP binding"/>
    <property type="evidence" value="ECO:0007669"/>
    <property type="project" value="UniProtKB-KW"/>
</dbReference>
<reference evidence="7" key="1">
    <citation type="submission" date="2021-02" db="EMBL/GenBank/DDBJ databases">
        <authorList>
            <person name="Nowell W R."/>
        </authorList>
    </citation>
    <scope>NUCLEOTIDE SEQUENCE</scope>
</reference>
<dbReference type="InterPro" id="IPR000719">
    <property type="entry name" value="Prot_kinase_dom"/>
</dbReference>
<keyword evidence="2" id="KW-0067">ATP-binding</keyword>
<dbReference type="EMBL" id="CAJOBQ010000086">
    <property type="protein sequence ID" value="CAF4250117.1"/>
    <property type="molecule type" value="Genomic_DNA"/>
</dbReference>
<dbReference type="InterPro" id="IPR008266">
    <property type="entry name" value="Tyr_kinase_AS"/>
</dbReference>
<dbReference type="Proteomes" id="UP000663862">
    <property type="component" value="Unassembled WGS sequence"/>
</dbReference>
<feature type="domain" description="U-box" evidence="6">
    <location>
        <begin position="4"/>
        <end position="77"/>
    </location>
</feature>
<dbReference type="PROSITE" id="PS50011">
    <property type="entry name" value="PROTEIN_KINASE_DOM"/>
    <property type="match status" value="1"/>
</dbReference>
<dbReference type="Gene3D" id="1.25.40.20">
    <property type="entry name" value="Ankyrin repeat-containing domain"/>
    <property type="match status" value="3"/>
</dbReference>
<dbReference type="SMART" id="SM00248">
    <property type="entry name" value="ANK"/>
    <property type="match status" value="8"/>
</dbReference>
<dbReference type="GO" id="GO:0016567">
    <property type="term" value="P:protein ubiquitination"/>
    <property type="evidence" value="ECO:0007669"/>
    <property type="project" value="InterPro"/>
</dbReference>
<evidence type="ECO:0000256" key="3">
    <source>
        <dbReference type="PROSITE-ProRule" id="PRU00023"/>
    </source>
</evidence>
<evidence type="ECO:0000259" key="5">
    <source>
        <dbReference type="PROSITE" id="PS50011"/>
    </source>
</evidence>
<evidence type="ECO:0000259" key="6">
    <source>
        <dbReference type="PROSITE" id="PS51698"/>
    </source>
</evidence>
<feature type="compositionally biased region" description="Polar residues" evidence="4">
    <location>
        <begin position="404"/>
        <end position="415"/>
    </location>
</feature>
<evidence type="ECO:0000313" key="7">
    <source>
        <dbReference type="EMBL" id="CAF4250117.1"/>
    </source>
</evidence>
<keyword evidence="3" id="KW-0040">ANK repeat</keyword>
<dbReference type="SUPFAM" id="SSF48403">
    <property type="entry name" value="Ankyrin repeat"/>
    <property type="match status" value="1"/>
</dbReference>
<dbReference type="GO" id="GO:0004672">
    <property type="term" value="F:protein kinase activity"/>
    <property type="evidence" value="ECO:0007669"/>
    <property type="project" value="InterPro"/>
</dbReference>
<dbReference type="InterPro" id="IPR011009">
    <property type="entry name" value="Kinase-like_dom_sf"/>
</dbReference>
<evidence type="ECO:0000256" key="2">
    <source>
        <dbReference type="ARBA" id="ARBA00022840"/>
    </source>
</evidence>
<dbReference type="Pfam" id="PF04564">
    <property type="entry name" value="U-box"/>
    <property type="match status" value="1"/>
</dbReference>
<dbReference type="Gene3D" id="1.10.510.10">
    <property type="entry name" value="Transferase(Phosphotransferase) domain 1"/>
    <property type="match status" value="1"/>
</dbReference>
<feature type="repeat" description="ANK" evidence="3">
    <location>
        <begin position="1050"/>
        <end position="1085"/>
    </location>
</feature>
<dbReference type="CDD" id="cd16655">
    <property type="entry name" value="RING-Ubox_WDSUB1-like"/>
    <property type="match status" value="1"/>
</dbReference>
<dbReference type="InterPro" id="IPR050198">
    <property type="entry name" value="Non-receptor_tyrosine_kinases"/>
</dbReference>
<protein>
    <submittedName>
        <fullName evidence="7">Uncharacterized protein</fullName>
    </submittedName>
</protein>
<keyword evidence="1" id="KW-0547">Nucleotide-binding</keyword>
<feature type="region of interest" description="Disordered" evidence="4">
    <location>
        <begin position="391"/>
        <end position="431"/>
    </location>
</feature>
<proteinExistence type="predicted"/>
<evidence type="ECO:0000256" key="1">
    <source>
        <dbReference type="ARBA" id="ARBA00022741"/>
    </source>
</evidence>
<comment type="caution">
    <text evidence="7">The sequence shown here is derived from an EMBL/GenBank/DDBJ whole genome shotgun (WGS) entry which is preliminary data.</text>
</comment>
<evidence type="ECO:0000313" key="8">
    <source>
        <dbReference type="Proteomes" id="UP000663862"/>
    </source>
</evidence>
<dbReference type="InterPro" id="IPR002110">
    <property type="entry name" value="Ankyrin_rpt"/>
</dbReference>
<gene>
    <name evidence="7" type="ORF">TSG867_LOCUS3026</name>
</gene>
<dbReference type="PROSITE" id="PS50088">
    <property type="entry name" value="ANK_REPEAT"/>
    <property type="match status" value="3"/>
</dbReference>
<dbReference type="InterPro" id="IPR001245">
    <property type="entry name" value="Ser-Thr/Tyr_kinase_cat_dom"/>
</dbReference>
<dbReference type="Pfam" id="PF00023">
    <property type="entry name" value="Ank"/>
    <property type="match status" value="1"/>
</dbReference>
<dbReference type="AlphaFoldDB" id="A0A820EPU7"/>
<feature type="repeat" description="ANK" evidence="3">
    <location>
        <begin position="710"/>
        <end position="742"/>
    </location>
</feature>
<feature type="domain" description="Protein kinase" evidence="5">
    <location>
        <begin position="92"/>
        <end position="368"/>
    </location>
</feature>
<dbReference type="InterPro" id="IPR036770">
    <property type="entry name" value="Ankyrin_rpt-contain_sf"/>
</dbReference>
<dbReference type="SUPFAM" id="SSF57850">
    <property type="entry name" value="RING/U-box"/>
    <property type="match status" value="1"/>
</dbReference>
<dbReference type="PROSITE" id="PS51698">
    <property type="entry name" value="U_BOX"/>
    <property type="match status" value="1"/>
</dbReference>
<dbReference type="PROSITE" id="PS00109">
    <property type="entry name" value="PROTEIN_KINASE_TYR"/>
    <property type="match status" value="1"/>
</dbReference>
<dbReference type="PROSITE" id="PS50297">
    <property type="entry name" value="ANK_REP_REGION"/>
    <property type="match status" value="1"/>
</dbReference>